<name>A0A656GH80_PSEA0</name>
<evidence type="ECO:0000256" key="1">
    <source>
        <dbReference type="SAM" id="Phobius"/>
    </source>
</evidence>
<protein>
    <submittedName>
        <fullName evidence="2">Uncharacterized protein</fullName>
    </submittedName>
</protein>
<dbReference type="AlphaFoldDB" id="A0A656GH80"/>
<reference evidence="2 3" key="1">
    <citation type="journal article" date="2011" name="PLoS Pathog.">
        <title>Dynamic evolution of pathogenicity revealed by sequencing and comparative genomics of 19 Pseudomonas syringae isolates.</title>
        <authorList>
            <person name="Baltrus D.A."/>
            <person name="Nishimura M.T."/>
            <person name="Romanchuk A."/>
            <person name="Chang J.H."/>
            <person name="Mukhtar M.S."/>
            <person name="Cherkis K."/>
            <person name="Roach J."/>
            <person name="Grant S.R."/>
            <person name="Jones C.D."/>
            <person name="Dangl J.L."/>
        </authorList>
    </citation>
    <scope>NUCLEOTIDE SEQUENCE [LARGE SCALE GENOMIC DNA]</scope>
    <source>
        <strain evidence="2 3">301020</strain>
    </source>
</reference>
<proteinExistence type="predicted"/>
<feature type="transmembrane region" description="Helical" evidence="1">
    <location>
        <begin position="13"/>
        <end position="33"/>
    </location>
</feature>
<gene>
    <name evidence="2" type="ORF">PSYMO_28044</name>
</gene>
<evidence type="ECO:0000313" key="3">
    <source>
        <dbReference type="Proteomes" id="UP000003465"/>
    </source>
</evidence>
<comment type="caution">
    <text evidence="2">The sequence shown here is derived from an EMBL/GenBank/DDBJ whole genome shotgun (WGS) entry which is preliminary data.</text>
</comment>
<keyword evidence="1" id="KW-0812">Transmembrane</keyword>
<organism evidence="2 3">
    <name type="scientific">Pseudomonas amygdali pv. mori str. 301020</name>
    <dbReference type="NCBI Taxonomy" id="629261"/>
    <lineage>
        <taxon>Bacteria</taxon>
        <taxon>Pseudomonadati</taxon>
        <taxon>Pseudomonadota</taxon>
        <taxon>Gammaproteobacteria</taxon>
        <taxon>Pseudomonadales</taxon>
        <taxon>Pseudomonadaceae</taxon>
        <taxon>Pseudomonas</taxon>
        <taxon>Pseudomonas amygdali</taxon>
    </lineage>
</organism>
<sequence>MAFSFHPLSAPRLVQSAALIAALAGIALWSSLLL</sequence>
<dbReference type="EMBL" id="AEAG01001127">
    <property type="protein sequence ID" value="EGH25098.1"/>
    <property type="molecule type" value="Genomic_DNA"/>
</dbReference>
<keyword evidence="1" id="KW-0472">Membrane</keyword>
<evidence type="ECO:0000313" key="2">
    <source>
        <dbReference type="EMBL" id="EGH25098.1"/>
    </source>
</evidence>
<accession>A0A656GH80</accession>
<dbReference type="Proteomes" id="UP000003465">
    <property type="component" value="Unassembled WGS sequence"/>
</dbReference>
<feature type="non-terminal residue" evidence="2">
    <location>
        <position position="34"/>
    </location>
</feature>
<keyword evidence="1" id="KW-1133">Transmembrane helix</keyword>